<dbReference type="GO" id="GO:0070828">
    <property type="term" value="P:heterochromatin organization"/>
    <property type="evidence" value="ECO:0007669"/>
    <property type="project" value="TreeGrafter"/>
</dbReference>
<evidence type="ECO:0000259" key="16">
    <source>
        <dbReference type="PROSITE" id="PS50280"/>
    </source>
</evidence>
<dbReference type="InterPro" id="IPR001214">
    <property type="entry name" value="SET_dom"/>
</dbReference>
<dbReference type="SMART" id="SM00468">
    <property type="entry name" value="PreSET"/>
    <property type="match status" value="1"/>
</dbReference>
<keyword evidence="5 19" id="KW-0489">Methyltransferase</keyword>
<keyword evidence="3" id="KW-0158">Chromosome</keyword>
<dbReference type="GO" id="GO:0005634">
    <property type="term" value="C:nucleus"/>
    <property type="evidence" value="ECO:0007669"/>
    <property type="project" value="UniProtKB-SubCell"/>
</dbReference>
<feature type="compositionally biased region" description="Polar residues" evidence="15">
    <location>
        <begin position="259"/>
        <end position="268"/>
    </location>
</feature>
<keyword evidence="20" id="KW-1185">Reference proteome</keyword>
<dbReference type="PANTHER" id="PTHR46024">
    <property type="entry name" value="HISTONE-LYSINE N-METHYLTRANSFERASE EGGLESS"/>
    <property type="match status" value="1"/>
</dbReference>
<feature type="region of interest" description="Disordered" evidence="15">
    <location>
        <begin position="259"/>
        <end position="292"/>
    </location>
</feature>
<evidence type="ECO:0000313" key="20">
    <source>
        <dbReference type="Proteomes" id="UP000326759"/>
    </source>
</evidence>
<evidence type="ECO:0000256" key="14">
    <source>
        <dbReference type="ARBA" id="ARBA00023242"/>
    </source>
</evidence>
<dbReference type="CDD" id="cd21181">
    <property type="entry name" value="Tudor_SETDB1_rpt2"/>
    <property type="match status" value="1"/>
</dbReference>
<dbReference type="GO" id="GO:0010629">
    <property type="term" value="P:negative regulation of gene expression"/>
    <property type="evidence" value="ECO:0007669"/>
    <property type="project" value="TreeGrafter"/>
</dbReference>
<dbReference type="SMART" id="SM00317">
    <property type="entry name" value="SET"/>
    <property type="match status" value="1"/>
</dbReference>
<evidence type="ECO:0000256" key="3">
    <source>
        <dbReference type="ARBA" id="ARBA00022454"/>
    </source>
</evidence>
<dbReference type="Gene3D" id="2.170.270.10">
    <property type="entry name" value="SET domain"/>
    <property type="match status" value="2"/>
</dbReference>
<evidence type="ECO:0000256" key="2">
    <source>
        <dbReference type="ARBA" id="ARBA00004286"/>
    </source>
</evidence>
<keyword evidence="6 19" id="KW-0808">Transferase</keyword>
<reference evidence="19 20" key="1">
    <citation type="journal article" date="2019" name="PLoS Biol.">
        <title>Sex chromosomes control vertical transmission of feminizing Wolbachia symbionts in an isopod.</title>
        <authorList>
            <person name="Becking T."/>
            <person name="Chebbi M.A."/>
            <person name="Giraud I."/>
            <person name="Moumen B."/>
            <person name="Laverre T."/>
            <person name="Caubet Y."/>
            <person name="Peccoud J."/>
            <person name="Gilbert C."/>
            <person name="Cordaux R."/>
        </authorList>
    </citation>
    <scope>NUCLEOTIDE SEQUENCE [LARGE SCALE GENOMIC DNA]</scope>
    <source>
        <strain evidence="19">ANa2</strain>
        <tissue evidence="19">Whole body excluding digestive tract and cuticle</tissue>
    </source>
</reference>
<dbReference type="GO" id="GO:0005694">
    <property type="term" value="C:chromosome"/>
    <property type="evidence" value="ECO:0007669"/>
    <property type="project" value="UniProtKB-SubCell"/>
</dbReference>
<dbReference type="Pfam" id="PF05033">
    <property type="entry name" value="Pre-SET"/>
    <property type="match status" value="1"/>
</dbReference>
<dbReference type="Pfam" id="PF01429">
    <property type="entry name" value="MBD"/>
    <property type="match status" value="1"/>
</dbReference>
<feature type="compositionally biased region" description="Low complexity" evidence="15">
    <location>
        <begin position="681"/>
        <end position="695"/>
    </location>
</feature>
<proteinExistence type="predicted"/>
<feature type="compositionally biased region" description="Polar residues" evidence="15">
    <location>
        <begin position="711"/>
        <end position="722"/>
    </location>
</feature>
<evidence type="ECO:0000256" key="4">
    <source>
        <dbReference type="ARBA" id="ARBA00022491"/>
    </source>
</evidence>
<dbReference type="CDD" id="cd10517">
    <property type="entry name" value="SET_SETDB1"/>
    <property type="match status" value="1"/>
</dbReference>
<dbReference type="EMBL" id="SEYY01000349">
    <property type="protein sequence ID" value="KAB7507425.1"/>
    <property type="molecule type" value="Genomic_DNA"/>
</dbReference>
<dbReference type="CDD" id="cd20382">
    <property type="entry name" value="Tudor_SETDB1_rpt1"/>
    <property type="match status" value="1"/>
</dbReference>
<evidence type="ECO:0000256" key="1">
    <source>
        <dbReference type="ARBA" id="ARBA00004123"/>
    </source>
</evidence>
<evidence type="ECO:0000313" key="19">
    <source>
        <dbReference type="EMBL" id="KAB7507425.1"/>
    </source>
</evidence>
<evidence type="ECO:0000256" key="9">
    <source>
        <dbReference type="ARBA" id="ARBA00022737"/>
    </source>
</evidence>
<dbReference type="Pfam" id="PF00856">
    <property type="entry name" value="SET"/>
    <property type="match status" value="1"/>
</dbReference>
<dbReference type="SMART" id="SM00391">
    <property type="entry name" value="MBD"/>
    <property type="match status" value="1"/>
</dbReference>
<feature type="domain" description="MBD" evidence="18">
    <location>
        <begin position="335"/>
        <end position="407"/>
    </location>
</feature>
<dbReference type="PANTHER" id="PTHR46024:SF1">
    <property type="entry name" value="HISTONE-LYSINE N-METHYLTRANSFERASE EGGLESS"/>
    <property type="match status" value="1"/>
</dbReference>
<dbReference type="InterPro" id="IPR041292">
    <property type="entry name" value="Tudor_4"/>
</dbReference>
<feature type="domain" description="Pre-SET" evidence="17">
    <location>
        <begin position="467"/>
        <end position="538"/>
    </location>
</feature>
<evidence type="ECO:0000259" key="17">
    <source>
        <dbReference type="PROSITE" id="PS50867"/>
    </source>
</evidence>
<dbReference type="GO" id="GO:0003677">
    <property type="term" value="F:DNA binding"/>
    <property type="evidence" value="ECO:0007669"/>
    <property type="project" value="InterPro"/>
</dbReference>
<keyword evidence="9" id="KW-0677">Repeat</keyword>
<dbReference type="InterPro" id="IPR001739">
    <property type="entry name" value="Methyl_CpG_DNA-bd"/>
</dbReference>
<evidence type="ECO:0000256" key="13">
    <source>
        <dbReference type="ARBA" id="ARBA00023163"/>
    </source>
</evidence>
<dbReference type="GO" id="GO:0046974">
    <property type="term" value="F:histone H3K9 methyltransferase activity"/>
    <property type="evidence" value="ECO:0007669"/>
    <property type="project" value="UniProtKB-ARBA"/>
</dbReference>
<dbReference type="InterPro" id="IPR002999">
    <property type="entry name" value="Tudor"/>
</dbReference>
<dbReference type="PROSITE" id="PS50280">
    <property type="entry name" value="SET"/>
    <property type="match status" value="1"/>
</dbReference>
<keyword evidence="11" id="KW-0156">Chromatin regulator</keyword>
<gene>
    <name evidence="19" type="primary">egg_1</name>
    <name evidence="19" type="ORF">Anas_05730</name>
</gene>
<dbReference type="SUPFAM" id="SSF82199">
    <property type="entry name" value="SET domain"/>
    <property type="match status" value="1"/>
</dbReference>
<evidence type="ECO:0000256" key="7">
    <source>
        <dbReference type="ARBA" id="ARBA00022691"/>
    </source>
</evidence>
<dbReference type="PROSITE" id="PS50982">
    <property type="entry name" value="MBD"/>
    <property type="match status" value="1"/>
</dbReference>
<dbReference type="InterPro" id="IPR041291">
    <property type="entry name" value="TUDOR_5"/>
</dbReference>
<dbReference type="GO" id="GO:0008270">
    <property type="term" value="F:zinc ion binding"/>
    <property type="evidence" value="ECO:0007669"/>
    <property type="project" value="InterPro"/>
</dbReference>
<feature type="region of interest" description="Disordered" evidence="15">
    <location>
        <begin position="610"/>
        <end position="727"/>
    </location>
</feature>
<organism evidence="19 20">
    <name type="scientific">Armadillidium nasatum</name>
    <dbReference type="NCBI Taxonomy" id="96803"/>
    <lineage>
        <taxon>Eukaryota</taxon>
        <taxon>Metazoa</taxon>
        <taxon>Ecdysozoa</taxon>
        <taxon>Arthropoda</taxon>
        <taxon>Crustacea</taxon>
        <taxon>Multicrustacea</taxon>
        <taxon>Malacostraca</taxon>
        <taxon>Eumalacostraca</taxon>
        <taxon>Peracarida</taxon>
        <taxon>Isopoda</taxon>
        <taxon>Oniscidea</taxon>
        <taxon>Crinocheta</taxon>
        <taxon>Armadillidiidae</taxon>
        <taxon>Armadillidium</taxon>
    </lineage>
</organism>
<dbReference type="InterPro" id="IPR007728">
    <property type="entry name" value="Pre-SET_dom"/>
</dbReference>
<evidence type="ECO:0000256" key="15">
    <source>
        <dbReference type="SAM" id="MobiDB-lite"/>
    </source>
</evidence>
<dbReference type="AlphaFoldDB" id="A0A5N5TMM8"/>
<dbReference type="Gene3D" id="2.30.30.140">
    <property type="match status" value="2"/>
</dbReference>
<evidence type="ECO:0000259" key="18">
    <source>
        <dbReference type="PROSITE" id="PS50982"/>
    </source>
</evidence>
<keyword evidence="14" id="KW-0539">Nucleus</keyword>
<name>A0A5N5TMM8_9CRUS</name>
<dbReference type="Pfam" id="PF18359">
    <property type="entry name" value="Tudor_5"/>
    <property type="match status" value="1"/>
</dbReference>
<dbReference type="OrthoDB" id="5792673at2759"/>
<sequence length="825" mass="94722">MGPLVRPEIRTYEKVYSIKYSLFARWVEATIMGIEKKEAGCKSYKICYVKNNHAEKVLGRTIPGKHIAYFNACPTRIPVGTRIIARYKDEDQKPMEGGSFYVGIIAEIPTGANKHRYLIFFDDGYAQYVNHSDVRVVVETSTQPYEDVASDSREFIKDYLHTYPERPMVRLQKNNFIKTEWNGRWWKAQVLEVDASLVKMFFPMDGRTEWIYRGSTRLSPLFNKKMNIQSKAEQVNKTIRRRTLPFNKSAPVVEYVNMSQEQDQNSAPTAPVEKRAVARKSTTGRPGTPPQEVQEQIYHESRGFIRKKPIQNIALPKFTPHQCSKTCDLSTKTSEEIVSPLLKPILRDWRRQISKERKKTVSRNVISYVAPCGRRLRSMEEVFRFLRLVESDLEIDFFSFDIAIDPTNEWEPAKKNIFLSDISSGIENIPISCVNSLDKNHPTDLIYCNIRQPIEHVNLNLDPNFLVHCNCTDDCQDKSRCECWQLTTEGTKYLGMGEDADIGYRFRRLHESVATGIYECNSRCSCKNTCLNRVVQHPIKQKLQLFKTARRGWGVRTLHDIPQGAFICVYVGKVLNEAVANLEGKMTTGGDDYYAELDFIEVVENMKEGYESEVEDDADEDSSSKNVSKIRISTVETSENGPEPASLNDDDDIDFDVSPVERMSLEHREPSARLQARAKRSGSSNSSTNNSGNSSPDRDVEDEEGNDEQQRQPQTFEPTQVTRPPKQYRAARELYGPDEKVYIMDAKVSGNIGRYFNHSCQPNIFVQNVFVDTHDIRFPWVAFFASMRIRAGTELTWDYNYEVGSVPGKIKYCYCMSKKCRGRLL</sequence>
<accession>A0A5N5TMM8</accession>
<keyword evidence="12" id="KW-0805">Transcription regulation</keyword>
<keyword evidence="8" id="KW-0479">Metal-binding</keyword>
<dbReference type="Gene3D" id="3.30.890.10">
    <property type="entry name" value="Methyl-cpg-binding Protein 2, Chain A"/>
    <property type="match status" value="1"/>
</dbReference>
<evidence type="ECO:0000256" key="6">
    <source>
        <dbReference type="ARBA" id="ARBA00022679"/>
    </source>
</evidence>
<evidence type="ECO:0000256" key="8">
    <source>
        <dbReference type="ARBA" id="ARBA00022723"/>
    </source>
</evidence>
<feature type="domain" description="SET" evidence="16">
    <location>
        <begin position="541"/>
        <end position="800"/>
    </location>
</feature>
<protein>
    <submittedName>
        <fullName evidence="19">Histone-lysine N-methyltransferase eggless</fullName>
    </submittedName>
</protein>
<evidence type="ECO:0000256" key="5">
    <source>
        <dbReference type="ARBA" id="ARBA00022603"/>
    </source>
</evidence>
<evidence type="ECO:0000256" key="12">
    <source>
        <dbReference type="ARBA" id="ARBA00023015"/>
    </source>
</evidence>
<comment type="caution">
    <text evidence="19">The sequence shown here is derived from an EMBL/GenBank/DDBJ whole genome shotgun (WGS) entry which is preliminary data.</text>
</comment>
<comment type="subcellular location">
    <subcellularLocation>
        <location evidence="2">Chromosome</location>
    </subcellularLocation>
    <subcellularLocation>
        <location evidence="1">Nucleus</location>
    </subcellularLocation>
</comment>
<evidence type="ECO:0000256" key="10">
    <source>
        <dbReference type="ARBA" id="ARBA00022833"/>
    </source>
</evidence>
<dbReference type="SUPFAM" id="SSF54171">
    <property type="entry name" value="DNA-binding domain"/>
    <property type="match status" value="1"/>
</dbReference>
<dbReference type="SMART" id="SM00333">
    <property type="entry name" value="TUDOR"/>
    <property type="match status" value="2"/>
</dbReference>
<keyword evidence="7" id="KW-0949">S-adenosyl-L-methionine</keyword>
<dbReference type="PROSITE" id="PS50867">
    <property type="entry name" value="PRE_SET"/>
    <property type="match status" value="1"/>
</dbReference>
<dbReference type="Pfam" id="PF18358">
    <property type="entry name" value="Tudor_4"/>
    <property type="match status" value="1"/>
</dbReference>
<keyword evidence="10" id="KW-0862">Zinc</keyword>
<dbReference type="InterPro" id="IPR046341">
    <property type="entry name" value="SET_dom_sf"/>
</dbReference>
<evidence type="ECO:0000256" key="11">
    <source>
        <dbReference type="ARBA" id="ARBA00022853"/>
    </source>
</evidence>
<dbReference type="InterPro" id="IPR051516">
    <property type="entry name" value="SETDB_methyltransferase"/>
</dbReference>
<keyword evidence="13" id="KW-0804">Transcription</keyword>
<keyword evidence="4" id="KW-0678">Repressor</keyword>
<dbReference type="InterPro" id="IPR016177">
    <property type="entry name" value="DNA-bd_dom_sf"/>
</dbReference>
<feature type="compositionally biased region" description="Acidic residues" evidence="15">
    <location>
        <begin position="611"/>
        <end position="621"/>
    </location>
</feature>
<dbReference type="GO" id="GO:0032259">
    <property type="term" value="P:methylation"/>
    <property type="evidence" value="ECO:0007669"/>
    <property type="project" value="UniProtKB-KW"/>
</dbReference>
<dbReference type="Proteomes" id="UP000326759">
    <property type="component" value="Unassembled WGS sequence"/>
</dbReference>